<dbReference type="PANTHER" id="PTHR42085">
    <property type="entry name" value="F-BOX DOMAIN-CONTAINING PROTEIN"/>
    <property type="match status" value="1"/>
</dbReference>
<organism evidence="1 2">
    <name type="scientific">Apiospora saccharicola</name>
    <dbReference type="NCBI Taxonomy" id="335842"/>
    <lineage>
        <taxon>Eukaryota</taxon>
        <taxon>Fungi</taxon>
        <taxon>Dikarya</taxon>
        <taxon>Ascomycota</taxon>
        <taxon>Pezizomycotina</taxon>
        <taxon>Sordariomycetes</taxon>
        <taxon>Xylariomycetidae</taxon>
        <taxon>Amphisphaeriales</taxon>
        <taxon>Apiosporaceae</taxon>
        <taxon>Apiospora</taxon>
    </lineage>
</organism>
<protein>
    <recommendedName>
        <fullName evidence="3">F-box domain-containing protein</fullName>
    </recommendedName>
</protein>
<dbReference type="Proteomes" id="UP001446871">
    <property type="component" value="Unassembled WGS sequence"/>
</dbReference>
<evidence type="ECO:0000313" key="1">
    <source>
        <dbReference type="EMBL" id="KAK8082602.1"/>
    </source>
</evidence>
<dbReference type="InterPro" id="IPR038883">
    <property type="entry name" value="AN11006-like"/>
</dbReference>
<accession>A0ABR1WGK1</accession>
<reference evidence="1 2" key="1">
    <citation type="submission" date="2023-01" db="EMBL/GenBank/DDBJ databases">
        <title>Analysis of 21 Apiospora genomes using comparative genomics revels a genus with tremendous synthesis potential of carbohydrate active enzymes and secondary metabolites.</title>
        <authorList>
            <person name="Sorensen T."/>
        </authorList>
    </citation>
    <scope>NUCLEOTIDE SEQUENCE [LARGE SCALE GENOMIC DNA]</scope>
    <source>
        <strain evidence="1 2">CBS 83171</strain>
    </source>
</reference>
<comment type="caution">
    <text evidence="1">The sequence shown here is derived from an EMBL/GenBank/DDBJ whole genome shotgun (WGS) entry which is preliminary data.</text>
</comment>
<dbReference type="EMBL" id="JAQQWM010000001">
    <property type="protein sequence ID" value="KAK8082602.1"/>
    <property type="molecule type" value="Genomic_DNA"/>
</dbReference>
<evidence type="ECO:0000313" key="2">
    <source>
        <dbReference type="Proteomes" id="UP001446871"/>
    </source>
</evidence>
<proteinExistence type="predicted"/>
<sequence>MDSNQKRKGWFDLPAEIRSTIYRELLTHPKLLGVYVLDDGKLSTVLDQSLGVSILRTNKRVHAEATGILYGDNVIRLPYWPPSLQKFFQTIGVCNQSLVTRVAIHGHHVASYFKSERILPTHPISLVVEHCPHLKEVVFQTCCFATPGRRRTFMELHSHLANISSLERVVIQMPPDLYRVYTTPTRFSNELDVAGLMGGIDQLGWVLEITDRLG</sequence>
<keyword evidence="2" id="KW-1185">Reference proteome</keyword>
<name>A0ABR1WGK1_9PEZI</name>
<gene>
    <name evidence="1" type="ORF">PG996_001383</name>
</gene>
<evidence type="ECO:0008006" key="3">
    <source>
        <dbReference type="Google" id="ProtNLM"/>
    </source>
</evidence>
<dbReference type="PANTHER" id="PTHR42085:SF2">
    <property type="entry name" value="F-BOX DOMAIN-CONTAINING PROTEIN"/>
    <property type="match status" value="1"/>
</dbReference>